<proteinExistence type="inferred from homology"/>
<dbReference type="InterPro" id="IPR001128">
    <property type="entry name" value="Cyt_P450"/>
</dbReference>
<comment type="cofactor">
    <cofactor evidence="7">
        <name>heme</name>
        <dbReference type="ChEBI" id="CHEBI:30413"/>
    </cofactor>
</comment>
<keyword evidence="6 8" id="KW-0503">Monooxygenase</keyword>
<dbReference type="GO" id="GO:0004497">
    <property type="term" value="F:monooxygenase activity"/>
    <property type="evidence" value="ECO:0007669"/>
    <property type="project" value="UniProtKB-KW"/>
</dbReference>
<evidence type="ECO:0000256" key="7">
    <source>
        <dbReference type="PIRSR" id="PIRSR602401-1"/>
    </source>
</evidence>
<evidence type="ECO:0000256" key="9">
    <source>
        <dbReference type="SAM" id="MobiDB-lite"/>
    </source>
</evidence>
<evidence type="ECO:0000313" key="10">
    <source>
        <dbReference type="EMBL" id="PKI79369.1"/>
    </source>
</evidence>
<dbReference type="SUPFAM" id="SSF48264">
    <property type="entry name" value="Cytochrome P450"/>
    <property type="match status" value="1"/>
</dbReference>
<evidence type="ECO:0000256" key="5">
    <source>
        <dbReference type="ARBA" id="ARBA00023004"/>
    </source>
</evidence>
<dbReference type="Pfam" id="PF00067">
    <property type="entry name" value="p450"/>
    <property type="match status" value="2"/>
</dbReference>
<keyword evidence="3 7" id="KW-0479">Metal-binding</keyword>
<gene>
    <name evidence="10" type="ORF">CRG98_000247</name>
</gene>
<organism evidence="10 11">
    <name type="scientific">Punica granatum</name>
    <name type="common">Pomegranate</name>
    <dbReference type="NCBI Taxonomy" id="22663"/>
    <lineage>
        <taxon>Eukaryota</taxon>
        <taxon>Viridiplantae</taxon>
        <taxon>Streptophyta</taxon>
        <taxon>Embryophyta</taxon>
        <taxon>Tracheophyta</taxon>
        <taxon>Spermatophyta</taxon>
        <taxon>Magnoliopsida</taxon>
        <taxon>eudicotyledons</taxon>
        <taxon>Gunneridae</taxon>
        <taxon>Pentapetalae</taxon>
        <taxon>rosids</taxon>
        <taxon>malvids</taxon>
        <taxon>Myrtales</taxon>
        <taxon>Lythraceae</taxon>
        <taxon>Punica</taxon>
    </lineage>
</organism>
<evidence type="ECO:0000256" key="8">
    <source>
        <dbReference type="RuleBase" id="RU000461"/>
    </source>
</evidence>
<dbReference type="GO" id="GO:0020037">
    <property type="term" value="F:heme binding"/>
    <property type="evidence" value="ECO:0007669"/>
    <property type="project" value="InterPro"/>
</dbReference>
<dbReference type="EMBL" id="PGOL01000008">
    <property type="protein sequence ID" value="PKI79369.1"/>
    <property type="molecule type" value="Genomic_DNA"/>
</dbReference>
<dbReference type="GO" id="GO:0005506">
    <property type="term" value="F:iron ion binding"/>
    <property type="evidence" value="ECO:0007669"/>
    <property type="project" value="InterPro"/>
</dbReference>
<dbReference type="Gene3D" id="1.10.630.10">
    <property type="entry name" value="Cytochrome P450"/>
    <property type="match status" value="2"/>
</dbReference>
<evidence type="ECO:0000256" key="3">
    <source>
        <dbReference type="ARBA" id="ARBA00022723"/>
    </source>
</evidence>
<sequence length="379" mass="43097">MEALQFYSSYPHHNFLLHPNKKTPKLKSKPKPPTKPFLFPPVHRPPPPLQEAAPPMLYGIRAAEARLLIRRLFQGYSKGETKSQKQDMKSVFFELTLNVVMRMIAGKRYYGKSVEEEEEARKFKEIVSETFRLSGPTDLVNFIPALKWTGLTCGIEKSFIELHEKRDKFMKNLIEEHKNRIQDSPSSVGTSRTMIEPEIDALTGPDRLIDESDLTNLPYLRGIIIETLRMYLAAALTPPHESSDQCTVGGFSIPQGTMLLVNLWAIQNDPKLWAEPGKFRPERFVTGPYRREGDSTRDGFRLLPFGAGRRRCPGEGLAMRMIGLGLGSHIQCFEWKRVGEEMVDMSEGAGLIMLKAVPLVARYMPRPIMLHLLSQLGYK</sequence>
<dbReference type="InterPro" id="IPR017972">
    <property type="entry name" value="Cyt_P450_CS"/>
</dbReference>
<dbReference type="InterPro" id="IPR036396">
    <property type="entry name" value="Cyt_P450_sf"/>
</dbReference>
<comment type="similarity">
    <text evidence="1 8">Belongs to the cytochrome P450 family.</text>
</comment>
<keyword evidence="11" id="KW-1185">Reference proteome</keyword>
<dbReference type="AlphaFoldDB" id="A0A2I0LFB2"/>
<keyword evidence="5 7" id="KW-0408">Iron</keyword>
<evidence type="ECO:0000313" key="11">
    <source>
        <dbReference type="Proteomes" id="UP000233551"/>
    </source>
</evidence>
<evidence type="ECO:0000256" key="1">
    <source>
        <dbReference type="ARBA" id="ARBA00010617"/>
    </source>
</evidence>
<dbReference type="GO" id="GO:0016705">
    <property type="term" value="F:oxidoreductase activity, acting on paired donors, with incorporation or reduction of molecular oxygen"/>
    <property type="evidence" value="ECO:0007669"/>
    <property type="project" value="InterPro"/>
</dbReference>
<dbReference type="InterPro" id="IPR002401">
    <property type="entry name" value="Cyt_P450_E_grp-I"/>
</dbReference>
<name>A0A2I0LFB2_PUNGR</name>
<protein>
    <submittedName>
        <fullName evidence="10">Uncharacterized protein</fullName>
    </submittedName>
</protein>
<dbReference type="PRINTS" id="PR00463">
    <property type="entry name" value="EP450I"/>
</dbReference>
<evidence type="ECO:0000256" key="2">
    <source>
        <dbReference type="ARBA" id="ARBA00022617"/>
    </source>
</evidence>
<accession>A0A2I0LFB2</accession>
<dbReference type="PROSITE" id="PS00086">
    <property type="entry name" value="CYTOCHROME_P450"/>
    <property type="match status" value="1"/>
</dbReference>
<evidence type="ECO:0000256" key="6">
    <source>
        <dbReference type="ARBA" id="ARBA00023033"/>
    </source>
</evidence>
<dbReference type="InterPro" id="IPR050651">
    <property type="entry name" value="Plant_Cytochrome_P450_Monoox"/>
</dbReference>
<keyword evidence="2 7" id="KW-0349">Heme</keyword>
<feature type="binding site" description="axial binding residue" evidence="7">
    <location>
        <position position="312"/>
    </location>
    <ligand>
        <name>heme</name>
        <dbReference type="ChEBI" id="CHEBI:30413"/>
    </ligand>
    <ligandPart>
        <name>Fe</name>
        <dbReference type="ChEBI" id="CHEBI:18248"/>
    </ligandPart>
</feature>
<evidence type="ECO:0000256" key="4">
    <source>
        <dbReference type="ARBA" id="ARBA00023002"/>
    </source>
</evidence>
<feature type="region of interest" description="Disordered" evidence="9">
    <location>
        <begin position="18"/>
        <end position="42"/>
    </location>
</feature>
<feature type="compositionally biased region" description="Pro residues" evidence="9">
    <location>
        <begin position="33"/>
        <end position="42"/>
    </location>
</feature>
<dbReference type="Proteomes" id="UP000233551">
    <property type="component" value="Unassembled WGS sequence"/>
</dbReference>
<dbReference type="STRING" id="22663.A0A2I0LFB2"/>
<feature type="compositionally biased region" description="Basic residues" evidence="9">
    <location>
        <begin position="19"/>
        <end position="32"/>
    </location>
</feature>
<dbReference type="PANTHER" id="PTHR47947:SF3">
    <property type="entry name" value="CYTOCHROME P450 81D1-LIKE"/>
    <property type="match status" value="1"/>
</dbReference>
<keyword evidence="4 8" id="KW-0560">Oxidoreductase</keyword>
<reference evidence="10 11" key="1">
    <citation type="submission" date="2017-11" db="EMBL/GenBank/DDBJ databases">
        <title>De-novo sequencing of pomegranate (Punica granatum L.) genome.</title>
        <authorList>
            <person name="Akparov Z."/>
            <person name="Amiraslanov A."/>
            <person name="Hajiyeva S."/>
            <person name="Abbasov M."/>
            <person name="Kaur K."/>
            <person name="Hamwieh A."/>
            <person name="Solovyev V."/>
            <person name="Salamov A."/>
            <person name="Braich B."/>
            <person name="Kosarev P."/>
            <person name="Mahmoud A."/>
            <person name="Hajiyev E."/>
            <person name="Babayeva S."/>
            <person name="Izzatullayeva V."/>
            <person name="Mammadov A."/>
            <person name="Mammadov A."/>
            <person name="Sharifova S."/>
            <person name="Ojaghi J."/>
            <person name="Eynullazada K."/>
            <person name="Bayramov B."/>
            <person name="Abdulazimova A."/>
            <person name="Shahmuradov I."/>
        </authorList>
    </citation>
    <scope>NUCLEOTIDE SEQUENCE [LARGE SCALE GENOMIC DNA]</scope>
    <source>
        <strain evidence="11">cv. AG2017</strain>
        <tissue evidence="10">Leaf</tissue>
    </source>
</reference>
<comment type="caution">
    <text evidence="10">The sequence shown here is derived from an EMBL/GenBank/DDBJ whole genome shotgun (WGS) entry which is preliminary data.</text>
</comment>
<dbReference type="PANTHER" id="PTHR47947">
    <property type="entry name" value="CYTOCHROME P450 82C3-RELATED"/>
    <property type="match status" value="1"/>
</dbReference>